<evidence type="ECO:0000313" key="4">
    <source>
        <dbReference type="RefSeq" id="XP_030765576.1"/>
    </source>
</evidence>
<evidence type="ECO:0000256" key="1">
    <source>
        <dbReference type="SAM" id="MobiDB-lite"/>
    </source>
</evidence>
<dbReference type="InParanoid" id="A0A6J2YQN4"/>
<keyword evidence="2" id="KW-0472">Membrane</keyword>
<feature type="region of interest" description="Disordered" evidence="1">
    <location>
        <begin position="1"/>
        <end position="42"/>
    </location>
</feature>
<dbReference type="GeneID" id="115889659"/>
<protein>
    <submittedName>
        <fullName evidence="4">Uncharacterized protein LOC115889659</fullName>
    </submittedName>
</protein>
<dbReference type="RefSeq" id="XP_030765576.1">
    <property type="nucleotide sequence ID" value="XM_030909716.1"/>
</dbReference>
<feature type="transmembrane region" description="Helical" evidence="2">
    <location>
        <begin position="428"/>
        <end position="449"/>
    </location>
</feature>
<organism evidence="3 4">
    <name type="scientific">Sitophilus oryzae</name>
    <name type="common">Rice weevil</name>
    <name type="synonym">Curculio oryzae</name>
    <dbReference type="NCBI Taxonomy" id="7048"/>
    <lineage>
        <taxon>Eukaryota</taxon>
        <taxon>Metazoa</taxon>
        <taxon>Ecdysozoa</taxon>
        <taxon>Arthropoda</taxon>
        <taxon>Hexapoda</taxon>
        <taxon>Insecta</taxon>
        <taxon>Pterygota</taxon>
        <taxon>Neoptera</taxon>
        <taxon>Endopterygota</taxon>
        <taxon>Coleoptera</taxon>
        <taxon>Polyphaga</taxon>
        <taxon>Cucujiformia</taxon>
        <taxon>Curculionidae</taxon>
        <taxon>Dryophthorinae</taxon>
        <taxon>Sitophilus</taxon>
    </lineage>
</organism>
<evidence type="ECO:0000256" key="2">
    <source>
        <dbReference type="SAM" id="Phobius"/>
    </source>
</evidence>
<keyword evidence="2" id="KW-0812">Transmembrane</keyword>
<proteinExistence type="predicted"/>
<gene>
    <name evidence="4" type="primary">LOC115889659</name>
</gene>
<feature type="compositionally biased region" description="Basic and acidic residues" evidence="1">
    <location>
        <begin position="1"/>
        <end position="11"/>
    </location>
</feature>
<sequence>MARNKEKKDANSSKGVCTDATEMTPDSDMTTSESDEVWKTPSKLKEEVQTIIDIMGPTMSPKFNYNTSSEADNEESVFSNSKFSTVQFKARCDCNDDSEKTDAPDILSKADDTFYNTTSNSATVDENTDPKISFQCEESFSPSTQYICPPPLVPANFGFNSECLCPQMASMLHNGGVMMGSPFTYEQDRNLENPKYVQCAARKKTKSGIINWLRNKVPSTHKYQEPCDDNSCEYYKMNMKRNRGDDNSLPRRVIFDLVEGIPPKEDPSHLQNCFENCSPSKEKKNNANEKIQEQNDPVYYNECGNACHENDLFLSQTDCPKVKKTFERATFCDIDGKTRVDVYYFDHGCFSHYRTTDAPPMIHSEELAFKTERYTTIFWAEIFGAIHIGFSFVTSFLLQFFRFILYSIFRPLTIGLVQLASDYFFKPLLATLFNGIFQPILIFVFNIAASLRDLCSPIAEAVGFFLQECAGVLKAIRLVEINKENSKDCSDVKSDNKRPCKKSKPVC</sequence>
<keyword evidence="3" id="KW-1185">Reference proteome</keyword>
<evidence type="ECO:0000313" key="3">
    <source>
        <dbReference type="Proteomes" id="UP000504635"/>
    </source>
</evidence>
<name>A0A6J2YQN4_SITOR</name>
<dbReference type="OrthoDB" id="10045204at2759"/>
<accession>A0A6J2YQN4</accession>
<feature type="transmembrane region" description="Helical" evidence="2">
    <location>
        <begin position="377"/>
        <end position="397"/>
    </location>
</feature>
<dbReference type="AlphaFoldDB" id="A0A6J2YQN4"/>
<dbReference type="Proteomes" id="UP000504635">
    <property type="component" value="Unplaced"/>
</dbReference>
<reference evidence="4" key="1">
    <citation type="submission" date="2025-08" db="UniProtKB">
        <authorList>
            <consortium name="RefSeq"/>
        </authorList>
    </citation>
    <scope>IDENTIFICATION</scope>
    <source>
        <tissue evidence="4">Gonads</tissue>
    </source>
</reference>
<dbReference type="KEGG" id="soy:115889659"/>
<keyword evidence="2" id="KW-1133">Transmembrane helix</keyword>